<dbReference type="KEGG" id="vnx:VNE69_02086"/>
<evidence type="ECO:0000313" key="1">
    <source>
        <dbReference type="EMBL" id="WUR02559.1"/>
    </source>
</evidence>
<accession>A0AAX4J9A1</accession>
<dbReference type="EMBL" id="CP142727">
    <property type="protein sequence ID" value="WUR02559.1"/>
    <property type="molecule type" value="Genomic_DNA"/>
</dbReference>
<name>A0AAX4J9A1_9MICR</name>
<dbReference type="GeneID" id="90540376"/>
<reference evidence="1" key="1">
    <citation type="journal article" date="2024" name="BMC Genomics">
        <title>Functional annotation of a divergent genome using sequence and structure-based similarity.</title>
        <authorList>
            <person name="Svedberg D."/>
            <person name="Winiger R.R."/>
            <person name="Berg A."/>
            <person name="Sharma H."/>
            <person name="Tellgren-Roth C."/>
            <person name="Debrunner-Vossbrinck B.A."/>
            <person name="Vossbrinck C.R."/>
            <person name="Barandun J."/>
        </authorList>
    </citation>
    <scope>NUCLEOTIDE SEQUENCE</scope>
    <source>
        <strain evidence="1">Illinois isolate</strain>
    </source>
</reference>
<organism evidence="1 2">
    <name type="scientific">Vairimorpha necatrix</name>
    <dbReference type="NCBI Taxonomy" id="6039"/>
    <lineage>
        <taxon>Eukaryota</taxon>
        <taxon>Fungi</taxon>
        <taxon>Fungi incertae sedis</taxon>
        <taxon>Microsporidia</taxon>
        <taxon>Nosematidae</taxon>
        <taxon>Vairimorpha</taxon>
    </lineage>
</organism>
<dbReference type="AlphaFoldDB" id="A0AAX4J9A1"/>
<evidence type="ECO:0000313" key="2">
    <source>
        <dbReference type="Proteomes" id="UP001334084"/>
    </source>
</evidence>
<dbReference type="Proteomes" id="UP001334084">
    <property type="component" value="Chromosome 2"/>
</dbReference>
<sequence>MDYIKKFNELKTNIYKNTDSIFNHEMSTLTQLLSIKDTSKINIHNKNDIIADYEFKKEVLNLILELIENNLIIKDKSLINKIADLIIKDIPEISVDFCLQLEDLVKKIWKICIKILFYCGQIEDLPQIKKFIENQNIPDLRNISLSLIFKCENFKSYDLENLSNFSSFSVLYEVVKLYKNELPEEIKFKILVNINNLISKEEYFSNEKYFLSPNMKIKSNIKITEKTLNFAYLIFYEINFLPFYNLIKVPKDSTFTNEYMMFLYSLVVDETSTLKIHQILQSEEVYSDLYNGVNSLVFNHDNEKQDINPEDEKYLFFILEVVVKMLYTTDNEIIKMYFLMFCDPLMKYSLVNDLNNNIIYDYLSYYCNDRETYLNIIEFYKSKKNFNRENIFTNSYNPSLIRFLWNINQDLSVELALYSLRSEDPETVKMCFEIFEKTDLDISNNILLNSNHIRRTILKSDELINIIINYQINKKIIIDDILLINVIMSTENYKFFEYAELFKDFGKYMNDKFLERLIGNIEGGLEFIENHITKNTVKFIKNNEKWFNLFLTNNKKFYPQIFKIYEKILMIDKNLEMSFEDGFLLLEVPESSVFRILSHKIVQNASFIDKKSNIIKKNIKNKYITNKEFEMDKEVLKDYVLYLKARQMVGDNIEPLVKFLLSDYSNSNASIVNDIVGYYKLMSGTNLDVKSENVLCTYDCKDTSFVIRNFYKVNDYEKNFLLMKLDDNISSQDEHKILKMIKDIITSYSSNKMLYRQCLTLLLKLNNIDGIVRLIEDYDDKNLLLKINIRNLMTGGLYFNPKLINVGNQDLQVAAVSLLYFKNVWNINSLRNWISMLYKECRDNEDIKYLVDDISKKHDIEIY</sequence>
<dbReference type="RefSeq" id="XP_065328704.1">
    <property type="nucleotide sequence ID" value="XM_065472632.1"/>
</dbReference>
<proteinExistence type="predicted"/>
<gene>
    <name evidence="1" type="ORF">VNE69_02086</name>
</gene>
<keyword evidence="2" id="KW-1185">Reference proteome</keyword>
<protein>
    <submittedName>
        <fullName evidence="1">Heat-repeat protein</fullName>
    </submittedName>
</protein>